<dbReference type="InterPro" id="IPR000398">
    <property type="entry name" value="Thymidylate_synthase"/>
</dbReference>
<dbReference type="SUPFAM" id="SSF55831">
    <property type="entry name" value="Thymidylate synthase/dCMP hydroxymethylase"/>
    <property type="match status" value="1"/>
</dbReference>
<evidence type="ECO:0000256" key="5">
    <source>
        <dbReference type="ARBA" id="ARBA00022679"/>
    </source>
</evidence>
<sequence>MSANQEESQYLNLIQKIIEKGVYEKGRNGNTYSIFGESMRFSLQNGKIPILTTKKTAWKTCLKELLWFIHGDTDNKILQKQGVHIWDGNTSREFLDSRGLTLYPEGIAGPIYGSQWRYFGSSYNCFTGKPISEPIHPFEPYDQLQFIIDQLKNPETRNSRRLIINSWNPKDIDKMVIPPCHVMCQFNVHNGNKLSCAMFQRSADFALGIPFNIASYSFLTHLIAKHSGLEAYEFIHFIGNAHIYEEHIDSMKEQLKREPYDFPTINIKTKRENINDYQIDDFELSEYNYHESIKMKMIV</sequence>
<accession>A0A6C0D9W2</accession>
<evidence type="ECO:0000256" key="4">
    <source>
        <dbReference type="ARBA" id="ARBA00022603"/>
    </source>
</evidence>
<dbReference type="EC" id="2.1.1.45" evidence="3"/>
<evidence type="ECO:0000256" key="1">
    <source>
        <dbReference type="ARBA" id="ARBA00004992"/>
    </source>
</evidence>
<comment type="similarity">
    <text evidence="2">Belongs to the thymidylate synthase family.</text>
</comment>
<proteinExistence type="inferred from homology"/>
<evidence type="ECO:0000256" key="2">
    <source>
        <dbReference type="ARBA" id="ARBA00009972"/>
    </source>
</evidence>
<feature type="domain" description="Thymidylate synthase/dCMP hydroxymethylase" evidence="7">
    <location>
        <begin position="9"/>
        <end position="299"/>
    </location>
</feature>
<dbReference type="NCBIfam" id="TIGR03284">
    <property type="entry name" value="thym_sym"/>
    <property type="match status" value="1"/>
</dbReference>
<evidence type="ECO:0000313" key="8">
    <source>
        <dbReference type="EMBL" id="QHT12964.1"/>
    </source>
</evidence>
<dbReference type="GO" id="GO:0005829">
    <property type="term" value="C:cytosol"/>
    <property type="evidence" value="ECO:0007669"/>
    <property type="project" value="TreeGrafter"/>
</dbReference>
<dbReference type="HAMAP" id="MF_00008">
    <property type="entry name" value="Thymidy_synth_bact"/>
    <property type="match status" value="1"/>
</dbReference>
<dbReference type="Pfam" id="PF00303">
    <property type="entry name" value="Thymidylat_synt"/>
    <property type="match status" value="1"/>
</dbReference>
<dbReference type="InterPro" id="IPR045097">
    <property type="entry name" value="Thymidate_synth/dCMP_Mease"/>
</dbReference>
<evidence type="ECO:0000259" key="7">
    <source>
        <dbReference type="Pfam" id="PF00303"/>
    </source>
</evidence>
<dbReference type="AlphaFoldDB" id="A0A6C0D9W2"/>
<dbReference type="InterPro" id="IPR036926">
    <property type="entry name" value="Thymidate_synth/dCMP_Mease_sf"/>
</dbReference>
<dbReference type="GO" id="GO:0004799">
    <property type="term" value="F:thymidylate synthase activity"/>
    <property type="evidence" value="ECO:0007669"/>
    <property type="project" value="UniProtKB-EC"/>
</dbReference>
<reference evidence="8" key="1">
    <citation type="journal article" date="2020" name="Nature">
        <title>Giant virus diversity and host interactions through global metagenomics.</title>
        <authorList>
            <person name="Schulz F."/>
            <person name="Roux S."/>
            <person name="Paez-Espino D."/>
            <person name="Jungbluth S."/>
            <person name="Walsh D.A."/>
            <person name="Denef V.J."/>
            <person name="McMahon K.D."/>
            <person name="Konstantinidis K.T."/>
            <person name="Eloe-Fadrosh E.A."/>
            <person name="Kyrpides N.C."/>
            <person name="Woyke T."/>
        </authorList>
    </citation>
    <scope>NUCLEOTIDE SEQUENCE</scope>
    <source>
        <strain evidence="8">GVMAG-M-3300023174-130</strain>
    </source>
</reference>
<dbReference type="GO" id="GO:0032259">
    <property type="term" value="P:methylation"/>
    <property type="evidence" value="ECO:0007669"/>
    <property type="project" value="UniProtKB-KW"/>
</dbReference>
<protein>
    <recommendedName>
        <fullName evidence="3">thymidylate synthase</fullName>
        <ecNumber evidence="3">2.1.1.45</ecNumber>
    </recommendedName>
</protein>
<dbReference type="Gene3D" id="3.30.572.10">
    <property type="entry name" value="Thymidylate synthase/dCMP hydroxymethylase domain"/>
    <property type="match status" value="1"/>
</dbReference>
<evidence type="ECO:0000256" key="3">
    <source>
        <dbReference type="ARBA" id="ARBA00011947"/>
    </source>
</evidence>
<keyword evidence="6" id="KW-0545">Nucleotide biosynthesis</keyword>
<keyword evidence="5" id="KW-0808">Transferase</keyword>
<comment type="pathway">
    <text evidence="1">Pyrimidine metabolism; dTTP biosynthesis.</text>
</comment>
<dbReference type="EMBL" id="MN739554">
    <property type="protein sequence ID" value="QHT12964.1"/>
    <property type="molecule type" value="Genomic_DNA"/>
</dbReference>
<name>A0A6C0D9W2_9ZZZZ</name>
<dbReference type="GO" id="GO:0006231">
    <property type="term" value="P:dTMP biosynthetic process"/>
    <property type="evidence" value="ECO:0007669"/>
    <property type="project" value="InterPro"/>
</dbReference>
<keyword evidence="4" id="KW-0489">Methyltransferase</keyword>
<evidence type="ECO:0000256" key="6">
    <source>
        <dbReference type="ARBA" id="ARBA00022727"/>
    </source>
</evidence>
<dbReference type="GO" id="GO:0006575">
    <property type="term" value="P:modified amino acid metabolic process"/>
    <property type="evidence" value="ECO:0007669"/>
    <property type="project" value="UniProtKB-ARBA"/>
</dbReference>
<dbReference type="InterPro" id="IPR023451">
    <property type="entry name" value="Thymidate_synth/dCMP_Mease_dom"/>
</dbReference>
<dbReference type="CDD" id="cd00351">
    <property type="entry name" value="TS_Pyrimidine_HMase"/>
    <property type="match status" value="1"/>
</dbReference>
<dbReference type="InterPro" id="IPR020940">
    <property type="entry name" value="Thymidylate_synthase_AS"/>
</dbReference>
<organism evidence="8">
    <name type="scientific">viral metagenome</name>
    <dbReference type="NCBI Taxonomy" id="1070528"/>
    <lineage>
        <taxon>unclassified sequences</taxon>
        <taxon>metagenomes</taxon>
        <taxon>organismal metagenomes</taxon>
    </lineage>
</organism>
<dbReference type="FunFam" id="3.30.572.10:FF:000007">
    <property type="entry name" value="thymidylate synthase isoform X2"/>
    <property type="match status" value="1"/>
</dbReference>
<dbReference type="PANTHER" id="PTHR11548">
    <property type="entry name" value="THYMIDYLATE SYNTHASE 1"/>
    <property type="match status" value="1"/>
</dbReference>
<dbReference type="PROSITE" id="PS00091">
    <property type="entry name" value="THYMIDYLATE_SYNTHASE"/>
    <property type="match status" value="1"/>
</dbReference>
<dbReference type="PRINTS" id="PR00108">
    <property type="entry name" value="THYMDSNTHASE"/>
</dbReference>
<dbReference type="PANTHER" id="PTHR11548:SF1">
    <property type="entry name" value="THYMIDYLATE SYNTHASE 1"/>
    <property type="match status" value="1"/>
</dbReference>